<dbReference type="PRINTS" id="PR00352">
    <property type="entry name" value="3FE4SFRDOXIN"/>
</dbReference>
<dbReference type="Pfam" id="PF13459">
    <property type="entry name" value="Fer4_15"/>
    <property type="match status" value="1"/>
</dbReference>
<dbReference type="InterPro" id="IPR052395">
    <property type="entry name" value="ET_Ferredoxin"/>
</dbReference>
<dbReference type="EMBL" id="CAFBMT010000009">
    <property type="protein sequence ID" value="CAB4936956.1"/>
    <property type="molecule type" value="Genomic_DNA"/>
</dbReference>
<protein>
    <submittedName>
        <fullName evidence="10">Unannotated protein</fullName>
    </submittedName>
</protein>
<sequence>MKVWIEQDACTGDGLCVEKSPAMFQLVENISHVRHMGSTMLLGTAMAEIPDVHFDDVLDAAEDCPGECIFIEE</sequence>
<dbReference type="EMBL" id="CAESGF010000009">
    <property type="protein sequence ID" value="CAB4363946.1"/>
    <property type="molecule type" value="Genomic_DNA"/>
</dbReference>
<evidence type="ECO:0000313" key="10">
    <source>
        <dbReference type="EMBL" id="CAB4832290.1"/>
    </source>
</evidence>
<evidence type="ECO:0000256" key="7">
    <source>
        <dbReference type="ARBA" id="ARBA00023014"/>
    </source>
</evidence>
<keyword evidence="3" id="KW-0004">4Fe-4S</keyword>
<keyword evidence="6" id="KW-0408">Iron</keyword>
<evidence type="ECO:0000313" key="11">
    <source>
        <dbReference type="EMBL" id="CAB4853237.1"/>
    </source>
</evidence>
<dbReference type="GO" id="GO:0009055">
    <property type="term" value="F:electron transfer activity"/>
    <property type="evidence" value="ECO:0007669"/>
    <property type="project" value="InterPro"/>
</dbReference>
<keyword evidence="7" id="KW-0411">Iron-sulfur</keyword>
<evidence type="ECO:0000256" key="2">
    <source>
        <dbReference type="ARBA" id="ARBA00022448"/>
    </source>
</evidence>
<evidence type="ECO:0000256" key="4">
    <source>
        <dbReference type="ARBA" id="ARBA00022723"/>
    </source>
</evidence>
<evidence type="ECO:0000256" key="5">
    <source>
        <dbReference type="ARBA" id="ARBA00022982"/>
    </source>
</evidence>
<dbReference type="GO" id="GO:0051539">
    <property type="term" value="F:4 iron, 4 sulfur cluster binding"/>
    <property type="evidence" value="ECO:0007669"/>
    <property type="project" value="UniProtKB-KW"/>
</dbReference>
<evidence type="ECO:0000256" key="3">
    <source>
        <dbReference type="ARBA" id="ARBA00022485"/>
    </source>
</evidence>
<dbReference type="GO" id="GO:0005506">
    <property type="term" value="F:iron ion binding"/>
    <property type="evidence" value="ECO:0007669"/>
    <property type="project" value="InterPro"/>
</dbReference>
<accession>A0A6J7AI63</accession>
<comment type="cofactor">
    <cofactor evidence="1">
        <name>[4Fe-4S] cluster</name>
        <dbReference type="ChEBI" id="CHEBI:49883"/>
    </cofactor>
</comment>
<proteinExistence type="predicted"/>
<dbReference type="AlphaFoldDB" id="A0A6J7AI63"/>
<reference evidence="10" key="1">
    <citation type="submission" date="2020-05" db="EMBL/GenBank/DDBJ databases">
        <authorList>
            <person name="Chiriac C."/>
            <person name="Salcher M."/>
            <person name="Ghai R."/>
            <person name="Kavagutti S V."/>
        </authorList>
    </citation>
    <scope>NUCLEOTIDE SEQUENCE</scope>
</reference>
<organism evidence="10">
    <name type="scientific">freshwater metagenome</name>
    <dbReference type="NCBI Taxonomy" id="449393"/>
    <lineage>
        <taxon>unclassified sequences</taxon>
        <taxon>metagenomes</taxon>
        <taxon>ecological metagenomes</taxon>
    </lineage>
</organism>
<dbReference type="PANTHER" id="PTHR39163">
    <property type="entry name" value="FERREDOXIN"/>
    <property type="match status" value="1"/>
</dbReference>
<keyword evidence="2" id="KW-0813">Transport</keyword>
<dbReference type="SUPFAM" id="SSF54862">
    <property type="entry name" value="4Fe-4S ferredoxins"/>
    <property type="match status" value="1"/>
</dbReference>
<keyword evidence="4" id="KW-0479">Metal-binding</keyword>
<dbReference type="EMBL" id="CAEZYF010000009">
    <property type="protein sequence ID" value="CAB4725334.1"/>
    <property type="molecule type" value="Genomic_DNA"/>
</dbReference>
<dbReference type="InterPro" id="IPR001080">
    <property type="entry name" value="3Fe4S_ferredoxin"/>
</dbReference>
<name>A0A6J7AI63_9ZZZZ</name>
<evidence type="ECO:0000313" key="12">
    <source>
        <dbReference type="EMBL" id="CAB4936956.1"/>
    </source>
</evidence>
<dbReference type="EMBL" id="CAFBIY010000221">
    <property type="protein sequence ID" value="CAB4853237.1"/>
    <property type="molecule type" value="Genomic_DNA"/>
</dbReference>
<gene>
    <name evidence="9" type="ORF">UFOPK2656_01730</name>
    <name evidence="10" type="ORF">UFOPK3099_02228</name>
    <name evidence="11" type="ORF">UFOPK3267_02762</name>
    <name evidence="12" type="ORF">UFOPK3651_01872</name>
    <name evidence="8" type="ORF">UFOPK4189_01715</name>
</gene>
<evidence type="ECO:0000256" key="6">
    <source>
        <dbReference type="ARBA" id="ARBA00023004"/>
    </source>
</evidence>
<dbReference type="PANTHER" id="PTHR39163:SF1">
    <property type="entry name" value="FERREDOXIN"/>
    <property type="match status" value="1"/>
</dbReference>
<evidence type="ECO:0000313" key="9">
    <source>
        <dbReference type="EMBL" id="CAB4725334.1"/>
    </source>
</evidence>
<evidence type="ECO:0000256" key="1">
    <source>
        <dbReference type="ARBA" id="ARBA00001966"/>
    </source>
</evidence>
<keyword evidence="5" id="KW-0249">Electron transport</keyword>
<dbReference type="Gene3D" id="3.30.70.20">
    <property type="match status" value="1"/>
</dbReference>
<evidence type="ECO:0000313" key="8">
    <source>
        <dbReference type="EMBL" id="CAB4363946.1"/>
    </source>
</evidence>
<dbReference type="EMBL" id="CAFAAV010000207">
    <property type="protein sequence ID" value="CAB4832290.1"/>
    <property type="molecule type" value="Genomic_DNA"/>
</dbReference>